<name>A0A4R8IWH2_9GAMM</name>
<dbReference type="OrthoDB" id="6657308at2"/>
<dbReference type="RefSeq" id="WP_134080431.1">
    <property type="nucleotide sequence ID" value="NZ_SOQX01000001.1"/>
</dbReference>
<dbReference type="AlphaFoldDB" id="A0A4R8IWH2"/>
<evidence type="ECO:0000313" key="2">
    <source>
        <dbReference type="Proteomes" id="UP000294914"/>
    </source>
</evidence>
<accession>A0A4R8IWH2</accession>
<dbReference type="EMBL" id="SOQX01000001">
    <property type="protein sequence ID" value="TDY03860.1"/>
    <property type="molecule type" value="Genomic_DNA"/>
</dbReference>
<sequence length="227" mass="26320">MRQNAALSASDDLELRKQAIMIGLSHFMSADECLTAVRHWEQHFSRAPRFALQAYVKELIQPDSPLWPYRKEMFLNITRTMTLPRQEIEARFATLFAAEIVPGDNTQAVQQSEAQPVFEQLYRVLMQKLETESYPSALALRKFLREKILQQEPFSMETQRLNNWLLGIKPELDGVLTLQQMRHIVHELWRGSCEYLGPVKTDRMFAEAIGKVEKKTRGEGVSPRVFL</sequence>
<dbReference type="Proteomes" id="UP000294914">
    <property type="component" value="Unassembled WGS sequence"/>
</dbReference>
<keyword evidence="2" id="KW-1185">Reference proteome</keyword>
<comment type="caution">
    <text evidence="1">The sequence shown here is derived from an EMBL/GenBank/DDBJ whole genome shotgun (WGS) entry which is preliminary data.</text>
</comment>
<protein>
    <submittedName>
        <fullName evidence="1">Uncharacterized protein</fullName>
    </submittedName>
</protein>
<evidence type="ECO:0000313" key="1">
    <source>
        <dbReference type="EMBL" id="TDY03860.1"/>
    </source>
</evidence>
<proteinExistence type="predicted"/>
<reference evidence="1 2" key="1">
    <citation type="submission" date="2019-03" db="EMBL/GenBank/DDBJ databases">
        <title>Genomic Encyclopedia of Type Strains, Phase IV (KMG-IV): sequencing the most valuable type-strain genomes for metagenomic binning, comparative biology and taxonomic classification.</title>
        <authorList>
            <person name="Goeker M."/>
        </authorList>
    </citation>
    <scope>NUCLEOTIDE SEQUENCE [LARGE SCALE GENOMIC DNA]</scope>
    <source>
        <strain evidence="1 2">DSM 16326</strain>
    </source>
</reference>
<gene>
    <name evidence="1" type="ORF">EDC23_0231</name>
</gene>
<organism evidence="1 2">
    <name type="scientific">Thiohalophilus thiocyanatoxydans</name>
    <dbReference type="NCBI Taxonomy" id="381308"/>
    <lineage>
        <taxon>Bacteria</taxon>
        <taxon>Pseudomonadati</taxon>
        <taxon>Pseudomonadota</taxon>
        <taxon>Gammaproteobacteria</taxon>
        <taxon>Thiohalomonadales</taxon>
        <taxon>Thiohalophilaceae</taxon>
        <taxon>Thiohalophilus</taxon>
    </lineage>
</organism>